<proteinExistence type="predicted"/>
<organism evidence="1 2">
    <name type="scientific">Leptospira wolffii</name>
    <dbReference type="NCBI Taxonomy" id="409998"/>
    <lineage>
        <taxon>Bacteria</taxon>
        <taxon>Pseudomonadati</taxon>
        <taxon>Spirochaetota</taxon>
        <taxon>Spirochaetia</taxon>
        <taxon>Leptospirales</taxon>
        <taxon>Leptospiraceae</taxon>
        <taxon>Leptospira</taxon>
    </lineage>
</organism>
<protein>
    <submittedName>
        <fullName evidence="1">Uncharacterized protein</fullName>
    </submittedName>
</protein>
<comment type="caution">
    <text evidence="1">The sequence shown here is derived from an EMBL/GenBank/DDBJ whole genome shotgun (WGS) entry which is preliminary data.</text>
</comment>
<sequence>MALLFEDQDSPGLFLIGRFPRLLGLKDAVHIYSKSPLKGIRTEYLMIPCIPLVDLSCRKKPEKLPLLTPFLLADLPQ</sequence>
<dbReference type="AlphaFoldDB" id="A0A2M9ZCE8"/>
<evidence type="ECO:0000313" key="1">
    <source>
        <dbReference type="EMBL" id="PJZ66007.1"/>
    </source>
</evidence>
<dbReference type="EMBL" id="NPDT01000003">
    <property type="protein sequence ID" value="PJZ66007.1"/>
    <property type="molecule type" value="Genomic_DNA"/>
</dbReference>
<dbReference type="Proteomes" id="UP000231912">
    <property type="component" value="Unassembled WGS sequence"/>
</dbReference>
<gene>
    <name evidence="1" type="ORF">CH371_10825</name>
</gene>
<evidence type="ECO:0000313" key="2">
    <source>
        <dbReference type="Proteomes" id="UP000231912"/>
    </source>
</evidence>
<name>A0A2M9ZCE8_9LEPT</name>
<reference evidence="1 2" key="1">
    <citation type="submission" date="2017-07" db="EMBL/GenBank/DDBJ databases">
        <title>Leptospira spp. isolated from tropical soils.</title>
        <authorList>
            <person name="Thibeaux R."/>
            <person name="Iraola G."/>
            <person name="Ferres I."/>
            <person name="Bierque E."/>
            <person name="Girault D."/>
            <person name="Soupe-Gilbert M.-E."/>
            <person name="Picardeau M."/>
            <person name="Goarant C."/>
        </authorList>
    </citation>
    <scope>NUCLEOTIDE SEQUENCE [LARGE SCALE GENOMIC DNA]</scope>
    <source>
        <strain evidence="1 2">FH2-C-A2</strain>
    </source>
</reference>
<accession>A0A2M9ZCE8</accession>